<evidence type="ECO:0000313" key="1">
    <source>
        <dbReference type="EMBL" id="UUF05239.1"/>
    </source>
</evidence>
<dbReference type="Proteomes" id="UP001058072">
    <property type="component" value="Chromosome"/>
</dbReference>
<keyword evidence="3" id="KW-1185">Reference proteome</keyword>
<dbReference type="EMBL" id="CP071250">
    <property type="protein sequence ID" value="UUF09305.1"/>
    <property type="molecule type" value="Genomic_DNA"/>
</dbReference>
<organism evidence="2 4">
    <name type="scientific">Turicibacter bilis</name>
    <dbReference type="NCBI Taxonomy" id="2735723"/>
    <lineage>
        <taxon>Bacteria</taxon>
        <taxon>Bacillati</taxon>
        <taxon>Bacillota</taxon>
        <taxon>Erysipelotrichia</taxon>
        <taxon>Erysipelotrichales</taxon>
        <taxon>Turicibacteraceae</taxon>
        <taxon>Turicibacter</taxon>
    </lineage>
</organism>
<evidence type="ECO:0000313" key="3">
    <source>
        <dbReference type="Proteomes" id="UP001058016"/>
    </source>
</evidence>
<name>A0A9Q9CIS3_9FIRM</name>
<accession>A0A9Q9CIS3</accession>
<dbReference type="RefSeq" id="WP_202966252.1">
    <property type="nucleotide sequence ID" value="NZ_CP071249.1"/>
</dbReference>
<protein>
    <submittedName>
        <fullName evidence="2">Uncharacterized protein</fullName>
    </submittedName>
</protein>
<evidence type="ECO:0000313" key="4">
    <source>
        <dbReference type="Proteomes" id="UP001058072"/>
    </source>
</evidence>
<sequence length="85" mass="9983">MNQLIEDLTWKDNHKSFRAAQLLSNLAISDHEKRMLVDFAKLYDVAKNPKFVMARHSLQRIWQVVLAGEEQKDMIMNHLIEGFKS</sequence>
<evidence type="ECO:0000313" key="2">
    <source>
        <dbReference type="EMBL" id="UUF09305.1"/>
    </source>
</evidence>
<dbReference type="AlphaFoldDB" id="A0A9Q9CIS3"/>
<gene>
    <name evidence="1" type="ORF">J0J69_09070</name>
    <name evidence="2" type="ORF">J0J70_04910</name>
</gene>
<dbReference type="EMBL" id="CP071249">
    <property type="protein sequence ID" value="UUF05239.1"/>
    <property type="molecule type" value="Genomic_DNA"/>
</dbReference>
<dbReference type="Proteomes" id="UP001058016">
    <property type="component" value="Chromosome"/>
</dbReference>
<reference evidence="2 3" key="1">
    <citation type="submission" date="2021-03" db="EMBL/GenBank/DDBJ databases">
        <title>Comparative Genomics and Metabolomics in the genus Turicibacter.</title>
        <authorList>
            <person name="Maki J."/>
            <person name="Looft T."/>
        </authorList>
    </citation>
    <scope>NUCLEOTIDE SEQUENCE</scope>
    <source>
        <strain evidence="2">ISU324</strain>
        <strain evidence="1 3">MMM721</strain>
    </source>
</reference>
<proteinExistence type="predicted"/>